<feature type="domain" description="AAA" evidence="1">
    <location>
        <begin position="127"/>
        <end position="290"/>
    </location>
</feature>
<accession>A0A5Q2TLE1</accession>
<evidence type="ECO:0000313" key="3">
    <source>
        <dbReference type="Proteomes" id="UP000339690"/>
    </source>
</evidence>
<dbReference type="RefSeq" id="WP_153790985.1">
    <property type="nucleotide sequence ID" value="NZ_CP045915.1"/>
</dbReference>
<dbReference type="InterPro" id="IPR050678">
    <property type="entry name" value="DNA_Partitioning_ATPase"/>
</dbReference>
<dbReference type="SUPFAM" id="SSF52540">
    <property type="entry name" value="P-loop containing nucleoside triphosphate hydrolases"/>
    <property type="match status" value="1"/>
</dbReference>
<sequence length="370" mass="42324">MKKLRLVLFDLDIEYIELFANYIRTSEYATRFDVKLFSRYESLQQYLESDEHTDILLLSTEDLQLEPEMEGVETLLYLVNDAAEELSKNELFKYQPLSHVISQVLSLHYEHDGKKPSKGKSHSGSSNVISVFSASGGTGKTTTAFHLANQMKENGLAVFYLNLELINSSTLFFDVEHLSSSSPLLYYLKSNAEELQSKMKELMVVDQNTGIPFFYFMPSAEEMLDLSEQEIELLLDNLIKLEDYDYIIVDLESTINSISLTTLKKSDQVIWLLGNDMYSFHKTGYLLEELHGFANDGSFSDRVQLVLNKYTGSMDPSLVEMGIEIGHYLPYIPEWKQLVNKEQLNNQVFEEYIQKLIHSLSNKVASEVGG</sequence>
<dbReference type="Proteomes" id="UP000339690">
    <property type="component" value="Chromosome"/>
</dbReference>
<gene>
    <name evidence="2" type="ORF">GI584_08670</name>
</gene>
<dbReference type="EMBL" id="CP045915">
    <property type="protein sequence ID" value="QGH34088.1"/>
    <property type="molecule type" value="Genomic_DNA"/>
</dbReference>
<dbReference type="Gene3D" id="3.40.50.10850">
    <property type="entry name" value="Ntrc-like two-domain protein"/>
    <property type="match status" value="1"/>
</dbReference>
<protein>
    <submittedName>
        <fullName evidence="2">AAA family ATPase</fullName>
    </submittedName>
</protein>
<dbReference type="PANTHER" id="PTHR13696:SF99">
    <property type="entry name" value="COBYRINIC ACID AC-DIAMIDE SYNTHASE"/>
    <property type="match status" value="1"/>
</dbReference>
<reference evidence="2 3" key="1">
    <citation type="submission" date="2019-11" db="EMBL/GenBank/DDBJ databases">
        <title>Gracilibacillus salitolerans sp. nov., a moderate halophile isolated from a saline soil in northwest China.</title>
        <authorList>
            <person name="Gan L."/>
        </authorList>
    </citation>
    <scope>NUCLEOTIDE SEQUENCE [LARGE SCALE GENOMIC DNA]</scope>
    <source>
        <strain evidence="2 3">SCU50</strain>
    </source>
</reference>
<evidence type="ECO:0000313" key="2">
    <source>
        <dbReference type="EMBL" id="QGH34088.1"/>
    </source>
</evidence>
<keyword evidence="3" id="KW-1185">Reference proteome</keyword>
<dbReference type="Gene3D" id="3.40.50.300">
    <property type="entry name" value="P-loop containing nucleotide triphosphate hydrolases"/>
    <property type="match status" value="1"/>
</dbReference>
<dbReference type="Pfam" id="PF13614">
    <property type="entry name" value="AAA_31"/>
    <property type="match status" value="1"/>
</dbReference>
<proteinExistence type="predicted"/>
<dbReference type="InterPro" id="IPR025669">
    <property type="entry name" value="AAA_dom"/>
</dbReference>
<organism evidence="2 3">
    <name type="scientific">Gracilibacillus salitolerans</name>
    <dbReference type="NCBI Taxonomy" id="2663022"/>
    <lineage>
        <taxon>Bacteria</taxon>
        <taxon>Bacillati</taxon>
        <taxon>Bacillota</taxon>
        <taxon>Bacilli</taxon>
        <taxon>Bacillales</taxon>
        <taxon>Bacillaceae</taxon>
        <taxon>Gracilibacillus</taxon>
    </lineage>
</organism>
<dbReference type="AlphaFoldDB" id="A0A5Q2TLE1"/>
<evidence type="ECO:0000259" key="1">
    <source>
        <dbReference type="Pfam" id="PF13614"/>
    </source>
</evidence>
<dbReference type="InterPro" id="IPR027417">
    <property type="entry name" value="P-loop_NTPase"/>
</dbReference>
<dbReference type="KEGG" id="grc:GI584_08670"/>
<dbReference type="PANTHER" id="PTHR13696">
    <property type="entry name" value="P-LOOP CONTAINING NUCLEOSIDE TRIPHOSPHATE HYDROLASE"/>
    <property type="match status" value="1"/>
</dbReference>
<name>A0A5Q2TLE1_9BACI</name>